<dbReference type="InterPro" id="IPR001943">
    <property type="entry name" value="UVR_dom"/>
</dbReference>
<comment type="function">
    <text evidence="7">The UvrABC repair system catalyzes the recognition and processing of DNA lesions. UvrC both incises the 5' and 3' sides of the lesion. The N-terminal half is responsible for the 3' incision and the C-terminal half is responsible for the 5' incision.</text>
</comment>
<keyword evidence="2 7" id="KW-0227">DNA damage</keyword>
<reference evidence="11" key="1">
    <citation type="submission" date="2020-10" db="EMBL/GenBank/DDBJ databases">
        <authorList>
            <person name="Gilroy R."/>
        </authorList>
    </citation>
    <scope>NUCLEOTIDE SEQUENCE</scope>
    <source>
        <strain evidence="11">ChiBcec7-5410</strain>
    </source>
</reference>
<feature type="domain" description="UvrC family homology region profile" evidence="10">
    <location>
        <begin position="257"/>
        <end position="482"/>
    </location>
</feature>
<comment type="subcellular location">
    <subcellularLocation>
        <location evidence="7">Cytoplasm</location>
    </subcellularLocation>
</comment>
<dbReference type="Proteomes" id="UP000824160">
    <property type="component" value="Unassembled WGS sequence"/>
</dbReference>
<comment type="subunit">
    <text evidence="7">Interacts with UvrB in an incision complex.</text>
</comment>
<dbReference type="Pfam" id="PF22920">
    <property type="entry name" value="UvrC_RNaseH"/>
    <property type="match status" value="1"/>
</dbReference>
<evidence type="ECO:0000256" key="5">
    <source>
        <dbReference type="ARBA" id="ARBA00023204"/>
    </source>
</evidence>
<dbReference type="InterPro" id="IPR036876">
    <property type="entry name" value="UVR_dom_sf"/>
</dbReference>
<dbReference type="Gene3D" id="1.10.150.20">
    <property type="entry name" value="5' to 3' exonuclease, C-terminal subdomain"/>
    <property type="match status" value="1"/>
</dbReference>
<dbReference type="SUPFAM" id="SSF46600">
    <property type="entry name" value="C-terminal UvrC-binding domain of UvrB"/>
    <property type="match status" value="1"/>
</dbReference>
<dbReference type="Pfam" id="PF02151">
    <property type="entry name" value="UVR"/>
    <property type="match status" value="1"/>
</dbReference>
<keyword evidence="1 7" id="KW-0963">Cytoplasm</keyword>
<dbReference type="InterPro" id="IPR004791">
    <property type="entry name" value="UvrC"/>
</dbReference>
<dbReference type="SUPFAM" id="SSF47781">
    <property type="entry name" value="RuvA domain 2-like"/>
    <property type="match status" value="1"/>
</dbReference>
<evidence type="ECO:0000313" key="11">
    <source>
        <dbReference type="EMBL" id="HIT95118.1"/>
    </source>
</evidence>
<dbReference type="SMART" id="SM00465">
    <property type="entry name" value="GIYc"/>
    <property type="match status" value="1"/>
</dbReference>
<gene>
    <name evidence="7 11" type="primary">uvrC</name>
    <name evidence="11" type="ORF">IAC43_08020</name>
</gene>
<evidence type="ECO:0000256" key="4">
    <source>
        <dbReference type="ARBA" id="ARBA00022881"/>
    </source>
</evidence>
<dbReference type="InterPro" id="IPR035901">
    <property type="entry name" value="GIY-YIG_endonuc_sf"/>
</dbReference>
<name>A0A9D1H7I5_9FIRM</name>
<dbReference type="CDD" id="cd10434">
    <property type="entry name" value="GIY-YIG_UvrC_Cho"/>
    <property type="match status" value="1"/>
</dbReference>
<dbReference type="Pfam" id="PF01541">
    <property type="entry name" value="GIY-YIG"/>
    <property type="match status" value="1"/>
</dbReference>
<dbReference type="InterPro" id="IPR010994">
    <property type="entry name" value="RuvA_2-like"/>
</dbReference>
<sequence>MNIDELRAKALLLPLEPGCYLMKDKTGEIIYVGKAKALKNRVVSYFRENSSHTEKTRQMVSCVNDFDFIVTSSEFEALVLECSLIKHYRPKYNILLMDDKGYHYIHVTDEEYPRVEAVMQKPQDNGLLIGPYMSGFVVRETVEQVGQIFKLPTCNRKFPQDFRKARPCLNFHIKRCMGLCQGKISREDYRAIVDDAVEYIRGGGAAASVDELERQMFEAADALDFERAARLRDQLAAIKKISDKQTVLLGEDRQMDVWGFAENGGLVSCVIFKIREGKIADKENFTFDKQGSADEVREEFIYRYYTGRQDIPKAVVLDKAAADMEMFAEFLRVQCEHNVQAVVPQRGERKKLMEMAQNNALEQLAHKIKRTGREVAALEELQRLLGMPSTPIYIEAYDISNWGDTGRVGGMIVFENGRPLKKAYRRFAIRDVIGQDDYGSMREVLRRRFVRYLDGDPGFSRLPDLILLDGGKGHVNAVAPVLEELGIHTALFGMVKDNRHRTRALTTGDGEIALSMTRSAFTMVTAIQDEVHRYAIAYQRMLHKKADMTSKLKEVRGIGDVKLKKFMAKWPTKPKMKAATAQELMDELKINEQTAKDLMQVIAEL</sequence>
<evidence type="ECO:0000259" key="8">
    <source>
        <dbReference type="PROSITE" id="PS50151"/>
    </source>
</evidence>
<organism evidence="11 12">
    <name type="scientific">Candidatus Faecivivens stercoripullorum</name>
    <dbReference type="NCBI Taxonomy" id="2840805"/>
    <lineage>
        <taxon>Bacteria</taxon>
        <taxon>Bacillati</taxon>
        <taxon>Bacillota</taxon>
        <taxon>Clostridia</taxon>
        <taxon>Eubacteriales</taxon>
        <taxon>Oscillospiraceae</taxon>
        <taxon>Oscillospiraceae incertae sedis</taxon>
        <taxon>Candidatus Faecivivens</taxon>
    </lineage>
</organism>
<dbReference type="InterPro" id="IPR000305">
    <property type="entry name" value="GIY-YIG_endonuc"/>
</dbReference>
<comment type="caution">
    <text evidence="11">The sequence shown here is derived from an EMBL/GenBank/DDBJ whole genome shotgun (WGS) entry which is preliminary data.</text>
</comment>
<dbReference type="AlphaFoldDB" id="A0A9D1H7I5"/>
<dbReference type="PANTHER" id="PTHR30562">
    <property type="entry name" value="UVRC/OXIDOREDUCTASE"/>
    <property type="match status" value="1"/>
</dbReference>
<dbReference type="GO" id="GO:0006289">
    <property type="term" value="P:nucleotide-excision repair"/>
    <property type="evidence" value="ECO:0007669"/>
    <property type="project" value="UniProtKB-UniRule"/>
</dbReference>
<evidence type="ECO:0000313" key="12">
    <source>
        <dbReference type="Proteomes" id="UP000824160"/>
    </source>
</evidence>
<dbReference type="Pfam" id="PF08459">
    <property type="entry name" value="UvrC_RNaseH_dom"/>
    <property type="match status" value="1"/>
</dbReference>
<reference evidence="11" key="2">
    <citation type="journal article" date="2021" name="PeerJ">
        <title>Extensive microbial diversity within the chicken gut microbiome revealed by metagenomics and culture.</title>
        <authorList>
            <person name="Gilroy R."/>
            <person name="Ravi A."/>
            <person name="Getino M."/>
            <person name="Pursley I."/>
            <person name="Horton D.L."/>
            <person name="Alikhan N.F."/>
            <person name="Baker D."/>
            <person name="Gharbi K."/>
            <person name="Hall N."/>
            <person name="Watson M."/>
            <person name="Adriaenssens E.M."/>
            <person name="Foster-Nyarko E."/>
            <person name="Jarju S."/>
            <person name="Secka A."/>
            <person name="Antonio M."/>
            <person name="Oren A."/>
            <person name="Chaudhuri R.R."/>
            <person name="La Ragione R."/>
            <person name="Hildebrand F."/>
            <person name="Pallen M.J."/>
        </authorList>
    </citation>
    <scope>NUCLEOTIDE SEQUENCE</scope>
    <source>
        <strain evidence="11">ChiBcec7-5410</strain>
    </source>
</reference>
<evidence type="ECO:0000256" key="2">
    <source>
        <dbReference type="ARBA" id="ARBA00022763"/>
    </source>
</evidence>
<keyword evidence="4 7" id="KW-0267">Excision nuclease</keyword>
<protein>
    <recommendedName>
        <fullName evidence="7">UvrABC system protein C</fullName>
        <shortName evidence="7">Protein UvrC</shortName>
    </recommendedName>
    <alternativeName>
        <fullName evidence="7">Excinuclease ABC subunit C</fullName>
    </alternativeName>
</protein>
<dbReference type="GO" id="GO:0009380">
    <property type="term" value="C:excinuclease repair complex"/>
    <property type="evidence" value="ECO:0007669"/>
    <property type="project" value="InterPro"/>
</dbReference>
<dbReference type="EMBL" id="DVLW01000219">
    <property type="protein sequence ID" value="HIT95118.1"/>
    <property type="molecule type" value="Genomic_DNA"/>
</dbReference>
<feature type="domain" description="GIY-YIG" evidence="9">
    <location>
        <begin position="15"/>
        <end position="94"/>
    </location>
</feature>
<dbReference type="FunFam" id="3.40.1440.10:FF:000001">
    <property type="entry name" value="UvrABC system protein C"/>
    <property type="match status" value="1"/>
</dbReference>
<evidence type="ECO:0000259" key="10">
    <source>
        <dbReference type="PROSITE" id="PS50165"/>
    </source>
</evidence>
<evidence type="ECO:0000256" key="7">
    <source>
        <dbReference type="HAMAP-Rule" id="MF_00203"/>
    </source>
</evidence>
<evidence type="ECO:0000256" key="6">
    <source>
        <dbReference type="ARBA" id="ARBA00023236"/>
    </source>
</evidence>
<dbReference type="Gene3D" id="4.10.860.10">
    <property type="entry name" value="UVR domain"/>
    <property type="match status" value="1"/>
</dbReference>
<feature type="domain" description="UVR" evidence="8">
    <location>
        <begin position="206"/>
        <end position="241"/>
    </location>
</feature>
<dbReference type="GO" id="GO:0003677">
    <property type="term" value="F:DNA binding"/>
    <property type="evidence" value="ECO:0007669"/>
    <property type="project" value="UniProtKB-UniRule"/>
</dbReference>
<dbReference type="PROSITE" id="PS50151">
    <property type="entry name" value="UVR"/>
    <property type="match status" value="1"/>
</dbReference>
<dbReference type="SUPFAM" id="SSF82771">
    <property type="entry name" value="GIY-YIG endonuclease"/>
    <property type="match status" value="1"/>
</dbReference>
<dbReference type="InterPro" id="IPR050066">
    <property type="entry name" value="UvrABC_protein_C"/>
</dbReference>
<keyword evidence="3 7" id="KW-0228">DNA excision</keyword>
<dbReference type="GO" id="GO:0009381">
    <property type="term" value="F:excinuclease ABC activity"/>
    <property type="evidence" value="ECO:0007669"/>
    <property type="project" value="UniProtKB-UniRule"/>
</dbReference>
<proteinExistence type="inferred from homology"/>
<accession>A0A9D1H7I5</accession>
<comment type="similarity">
    <text evidence="7">Belongs to the UvrC family.</text>
</comment>
<keyword evidence="5 7" id="KW-0234">DNA repair</keyword>
<evidence type="ECO:0000256" key="3">
    <source>
        <dbReference type="ARBA" id="ARBA00022769"/>
    </source>
</evidence>
<dbReference type="PROSITE" id="PS50165">
    <property type="entry name" value="UVRC"/>
    <property type="match status" value="1"/>
</dbReference>
<dbReference type="PANTHER" id="PTHR30562:SF1">
    <property type="entry name" value="UVRABC SYSTEM PROTEIN C"/>
    <property type="match status" value="1"/>
</dbReference>
<dbReference type="Gene3D" id="3.40.1440.10">
    <property type="entry name" value="GIY-YIG endonuclease"/>
    <property type="match status" value="1"/>
</dbReference>
<dbReference type="Gene3D" id="3.30.420.340">
    <property type="entry name" value="UvrC, RNAse H endonuclease domain"/>
    <property type="match status" value="1"/>
</dbReference>
<dbReference type="InterPro" id="IPR001162">
    <property type="entry name" value="UvrC_RNase_H_dom"/>
</dbReference>
<dbReference type="PROSITE" id="PS50164">
    <property type="entry name" value="GIY_YIG"/>
    <property type="match status" value="1"/>
</dbReference>
<dbReference type="InterPro" id="IPR038476">
    <property type="entry name" value="UvrC_RNase_H_dom_sf"/>
</dbReference>
<evidence type="ECO:0000259" key="9">
    <source>
        <dbReference type="PROSITE" id="PS50164"/>
    </source>
</evidence>
<dbReference type="NCBIfam" id="TIGR00194">
    <property type="entry name" value="uvrC"/>
    <property type="match status" value="1"/>
</dbReference>
<dbReference type="InterPro" id="IPR047296">
    <property type="entry name" value="GIY-YIG_UvrC_Cho"/>
</dbReference>
<dbReference type="GO" id="GO:0005737">
    <property type="term" value="C:cytoplasm"/>
    <property type="evidence" value="ECO:0007669"/>
    <property type="project" value="UniProtKB-SubCell"/>
</dbReference>
<dbReference type="GO" id="GO:0009432">
    <property type="term" value="P:SOS response"/>
    <property type="evidence" value="ECO:0007669"/>
    <property type="project" value="UniProtKB-UniRule"/>
</dbReference>
<evidence type="ECO:0000256" key="1">
    <source>
        <dbReference type="ARBA" id="ARBA00022490"/>
    </source>
</evidence>
<dbReference type="HAMAP" id="MF_00203">
    <property type="entry name" value="UvrC"/>
    <property type="match status" value="1"/>
</dbReference>
<keyword evidence="6 7" id="KW-0742">SOS response</keyword>